<sequence length="1070" mass="116231">MHTLRRSPGAVALACLMLVATGCASVSPRFSQEVQASFARDEMRKLTTRSMELYYPEHLKPSALRIAARVEACVDRLRELSWSKRPRDRLLIYLTSAGFNNAYVQPDAANLPQQMVMPTHMSIELFHLMDLGQTALGDVGCHEAVHYVQMQQEEGLWKGINFTTGGIIQPNVFTESWFLEGLATYYEGQFDRETGRPHSPIWRGWFESVAQEREGDLNPGHLSPEQRQVEPFGGNYLTGSHFIAWLARTYGEKKLWELVHEQGSSWLPPLGVTLRFKGVYGKTIGGLFDEYSAALKKELVRRERPASQAVLMPEVGYFARMASSPADGALALVHVGLEQTSHLTVLERDGSERFSRGLTLLMPGREWIVSNPSVMSGLSFTRDGALLYLVAADVDSQGAYLSRLWRVDARTGEVLHTWEIQDGMGGGVTPDGTGYVFVDVQGDSANLVRMDLESGRKEPLTRFEGHVSLGAPAVSQDGTRVVFSMRGPNGWDLALRGADGTVRWLTQDGLFNYSPRWVDDDQVLFLREHEGRLQAHVLRLSSGEQLRVTDAPHLVMDAQPTGDGHVAFLNRQGYGFTLDRAPFTPVAEAAPRTAQASAPAPAEPPEAAPPPAPAEPEAVAAPEAPPAVPPAPAPAPDAFTEFPPALPPPEAPAPEAPEAPPAEPPALEAPPAPADTAPLAEAPASPPAEDPVAVPPPAPGKEVEVLSDEPYSSLERLHVPELRIPLVLAYQDTDTEKLAVVGLVSLSGQDRLGFHAWSINASFDTSAGNPSVSASYGNAALAPWYVLTSAAYGESDTERDLQGVISATRSFWTTPVAFSLLGLRRQYLNANQPRLLTSIFGPEVATAYFAGEGTSYGGTQKGLGLSLSAAVYPKSFGTDDTLGDIRAGVDTYFGGLPGLGADNLQVSIRGRFLPGAPDGLLEVGGIAQGNPLYQSRDTTGAPGLGRQYEPGLAFTEYLRGYEDVTLRAKHVVIGDARYRYRFIIDHGWASTLYLLPSLFVSQFEVEGFGSWARTDFRDNFRAVGGAARLQLTLGQLLPIGLYYQYAYRFEPPVNSRGALIRELHLIGLSL</sequence>
<feature type="compositionally biased region" description="Pro residues" evidence="1">
    <location>
        <begin position="644"/>
        <end position="673"/>
    </location>
</feature>
<reference evidence="3 4" key="1">
    <citation type="submission" date="2023-12" db="EMBL/GenBank/DDBJ databases">
        <title>the genome sequence of Hyalangium sp. s54d21.</title>
        <authorList>
            <person name="Zhang X."/>
        </authorList>
    </citation>
    <scope>NUCLEOTIDE SEQUENCE [LARGE SCALE GENOMIC DNA]</scope>
    <source>
        <strain evidence="4">s54d21</strain>
    </source>
</reference>
<feature type="compositionally biased region" description="Low complexity" evidence="1">
    <location>
        <begin position="589"/>
        <end position="600"/>
    </location>
</feature>
<organism evidence="3 4">
    <name type="scientific">Hyalangium rubrum</name>
    <dbReference type="NCBI Taxonomy" id="3103134"/>
    <lineage>
        <taxon>Bacteria</taxon>
        <taxon>Pseudomonadati</taxon>
        <taxon>Myxococcota</taxon>
        <taxon>Myxococcia</taxon>
        <taxon>Myxococcales</taxon>
        <taxon>Cystobacterineae</taxon>
        <taxon>Archangiaceae</taxon>
        <taxon>Hyalangium</taxon>
    </lineage>
</organism>
<dbReference type="SUPFAM" id="SSF82171">
    <property type="entry name" value="DPP6 N-terminal domain-like"/>
    <property type="match status" value="1"/>
</dbReference>
<comment type="caution">
    <text evidence="3">The sequence shown here is derived from an EMBL/GenBank/DDBJ whole genome shotgun (WGS) entry which is preliminary data.</text>
</comment>
<protein>
    <submittedName>
        <fullName evidence="3">Uncharacterized protein</fullName>
    </submittedName>
</protein>
<evidence type="ECO:0000313" key="4">
    <source>
        <dbReference type="Proteomes" id="UP001291309"/>
    </source>
</evidence>
<feature type="region of interest" description="Disordered" evidence="1">
    <location>
        <begin position="589"/>
        <end position="705"/>
    </location>
</feature>
<dbReference type="Gene3D" id="2.120.10.30">
    <property type="entry name" value="TolB, C-terminal domain"/>
    <property type="match status" value="1"/>
</dbReference>
<feature type="signal peptide" evidence="2">
    <location>
        <begin position="1"/>
        <end position="24"/>
    </location>
</feature>
<gene>
    <name evidence="3" type="ORF">SYV04_17055</name>
</gene>
<feature type="compositionally biased region" description="Pro residues" evidence="1">
    <location>
        <begin position="623"/>
        <end position="635"/>
    </location>
</feature>
<dbReference type="Proteomes" id="UP001291309">
    <property type="component" value="Unassembled WGS sequence"/>
</dbReference>
<name>A0ABU5H491_9BACT</name>
<feature type="compositionally biased region" description="Low complexity" evidence="1">
    <location>
        <begin position="674"/>
        <end position="683"/>
    </location>
</feature>
<accession>A0ABU5H491</accession>
<dbReference type="RefSeq" id="WP_321546856.1">
    <property type="nucleotide sequence ID" value="NZ_JAXIVS010000005.1"/>
</dbReference>
<dbReference type="PROSITE" id="PS51257">
    <property type="entry name" value="PROKAR_LIPOPROTEIN"/>
    <property type="match status" value="1"/>
</dbReference>
<keyword evidence="4" id="KW-1185">Reference proteome</keyword>
<feature type="chain" id="PRO_5047534456" evidence="2">
    <location>
        <begin position="25"/>
        <end position="1070"/>
    </location>
</feature>
<dbReference type="InterPro" id="IPR011042">
    <property type="entry name" value="6-blade_b-propeller_TolB-like"/>
</dbReference>
<feature type="compositionally biased region" description="Pro residues" evidence="1">
    <location>
        <begin position="684"/>
        <end position="699"/>
    </location>
</feature>
<proteinExistence type="predicted"/>
<keyword evidence="2" id="KW-0732">Signal</keyword>
<evidence type="ECO:0000256" key="1">
    <source>
        <dbReference type="SAM" id="MobiDB-lite"/>
    </source>
</evidence>
<dbReference type="EMBL" id="JAXIVS010000005">
    <property type="protein sequence ID" value="MDY7228131.1"/>
    <property type="molecule type" value="Genomic_DNA"/>
</dbReference>
<evidence type="ECO:0000313" key="3">
    <source>
        <dbReference type="EMBL" id="MDY7228131.1"/>
    </source>
</evidence>
<evidence type="ECO:0000256" key="2">
    <source>
        <dbReference type="SAM" id="SignalP"/>
    </source>
</evidence>
<feature type="compositionally biased region" description="Pro residues" evidence="1">
    <location>
        <begin position="601"/>
        <end position="614"/>
    </location>
</feature>